<feature type="compositionally biased region" description="Low complexity" evidence="1">
    <location>
        <begin position="224"/>
        <end position="239"/>
    </location>
</feature>
<evidence type="ECO:0008006" key="7">
    <source>
        <dbReference type="Google" id="ProtNLM"/>
    </source>
</evidence>
<dbReference type="InterPro" id="IPR055647">
    <property type="entry name" value="DUF7223"/>
</dbReference>
<feature type="signal peptide" evidence="2">
    <location>
        <begin position="1"/>
        <end position="19"/>
    </location>
</feature>
<dbReference type="EMBL" id="VCAU01000003">
    <property type="protein sequence ID" value="KAF9894531.1"/>
    <property type="molecule type" value="Genomic_DNA"/>
</dbReference>
<dbReference type="Pfam" id="PF23865">
    <property type="entry name" value="DUF7223"/>
    <property type="match status" value="1"/>
</dbReference>
<gene>
    <name evidence="5" type="ORF">FE257_006416</name>
</gene>
<reference evidence="5" key="1">
    <citation type="journal article" date="2019" name="Beilstein J. Org. Chem.">
        <title>Nanangenines: drimane sesquiterpenoids as the dominant metabolite cohort of a novel Australian fungus, Aspergillus nanangensis.</title>
        <authorList>
            <person name="Lacey H.J."/>
            <person name="Gilchrist C.L.M."/>
            <person name="Crombie A."/>
            <person name="Kalaitzis J.A."/>
            <person name="Vuong D."/>
            <person name="Rutledge P.J."/>
            <person name="Turner P."/>
            <person name="Pitt J.I."/>
            <person name="Lacey E."/>
            <person name="Chooi Y.H."/>
            <person name="Piggott A.M."/>
        </authorList>
    </citation>
    <scope>NUCLEOTIDE SEQUENCE</scope>
    <source>
        <strain evidence="5">MST-FP2251</strain>
    </source>
</reference>
<evidence type="ECO:0000256" key="2">
    <source>
        <dbReference type="SAM" id="SignalP"/>
    </source>
</evidence>
<feature type="domain" description="DUF7223" evidence="4">
    <location>
        <begin position="272"/>
        <end position="397"/>
    </location>
</feature>
<feature type="compositionally biased region" description="Polar residues" evidence="1">
    <location>
        <begin position="205"/>
        <end position="218"/>
    </location>
</feature>
<name>A0AAD4CXY5_ASPNN</name>
<feature type="compositionally biased region" description="Basic and acidic residues" evidence="1">
    <location>
        <begin position="531"/>
        <end position="545"/>
    </location>
</feature>
<dbReference type="InterPro" id="IPR054293">
    <property type="entry name" value="DUF7029"/>
</dbReference>
<feature type="domain" description="DUF7029" evidence="3">
    <location>
        <begin position="87"/>
        <end position="182"/>
    </location>
</feature>
<feature type="region of interest" description="Disordered" evidence="1">
    <location>
        <begin position="520"/>
        <end position="545"/>
    </location>
</feature>
<evidence type="ECO:0000313" key="6">
    <source>
        <dbReference type="Proteomes" id="UP001194746"/>
    </source>
</evidence>
<evidence type="ECO:0000313" key="5">
    <source>
        <dbReference type="EMBL" id="KAF9894531.1"/>
    </source>
</evidence>
<reference evidence="5" key="2">
    <citation type="submission" date="2020-02" db="EMBL/GenBank/DDBJ databases">
        <authorList>
            <person name="Gilchrist C.L.M."/>
            <person name="Chooi Y.-H."/>
        </authorList>
    </citation>
    <scope>NUCLEOTIDE SEQUENCE</scope>
    <source>
        <strain evidence="5">MST-FP2251</strain>
    </source>
</reference>
<protein>
    <recommendedName>
        <fullName evidence="7">GPI anchored protein</fullName>
    </recommendedName>
</protein>
<comment type="caution">
    <text evidence="5">The sequence shown here is derived from an EMBL/GenBank/DDBJ whole genome shotgun (WGS) entry which is preliminary data.</text>
</comment>
<proteinExistence type="predicted"/>
<evidence type="ECO:0000259" key="3">
    <source>
        <dbReference type="Pfam" id="PF22974"/>
    </source>
</evidence>
<feature type="region of interest" description="Disordered" evidence="1">
    <location>
        <begin position="200"/>
        <end position="240"/>
    </location>
</feature>
<evidence type="ECO:0000259" key="4">
    <source>
        <dbReference type="Pfam" id="PF23865"/>
    </source>
</evidence>
<keyword evidence="6" id="KW-1185">Reference proteome</keyword>
<dbReference type="AlphaFoldDB" id="A0AAD4CXY5"/>
<keyword evidence="2" id="KW-0732">Signal</keyword>
<sequence length="569" mass="62114">MDFMFWVAWSLFLFNSTQAFARGVNFRQHPQSLEFPKARRLVAAFQTSKVEARHELSPIRLDTRASFDYLHEDDEHPDSVFAATLDVQSKLPVLVLEDIEVGLENLTCSGSQIQLSFTSTGKGTELKKAVQDLDEFVLVTSHEGCDPDGERSTHRVTNFDFNYNNQVVMLDKVASTWQEAFPATSVSFSRQRRSTIRKRMHTLTRRQQSPPETTTSESVEAEMPSPTVSFPTPSVTTGVRSDATTSLDKHYVDEKLFPPEFPGADMVIPQGVTVSCKNCSLEGDIELTKGSFNLTGTDFKDIQAFFQHGSVEVMAKDLFAQIELGVDLTLNQPLASLNMSLPAIPLIPFAIPGALVFGPMLEPQFTVSLDYIGEFGFSYGFNLSIPDNAKIEINMAEFANSSMIGSGFISGGIGAFLNLPKLSLNASQLSDVDERCEPVSNEGNGREGEATSTLDNIFSSLTNLVPSVEVDMGVLADFEVDVPGLDERLAIESVLASTSYPLPTACLQFDSKNKRYSPPQVISAAAGGDTPSEKSDKGKESHSSRIEAKTEISVVLGVVIAMAGVILHC</sequence>
<evidence type="ECO:0000256" key="1">
    <source>
        <dbReference type="SAM" id="MobiDB-lite"/>
    </source>
</evidence>
<dbReference type="Pfam" id="PF22974">
    <property type="entry name" value="DUF7029"/>
    <property type="match status" value="1"/>
</dbReference>
<feature type="chain" id="PRO_5042281892" description="GPI anchored protein" evidence="2">
    <location>
        <begin position="20"/>
        <end position="569"/>
    </location>
</feature>
<dbReference type="Proteomes" id="UP001194746">
    <property type="component" value="Unassembled WGS sequence"/>
</dbReference>
<accession>A0AAD4CXY5</accession>
<organism evidence="5 6">
    <name type="scientific">Aspergillus nanangensis</name>
    <dbReference type="NCBI Taxonomy" id="2582783"/>
    <lineage>
        <taxon>Eukaryota</taxon>
        <taxon>Fungi</taxon>
        <taxon>Dikarya</taxon>
        <taxon>Ascomycota</taxon>
        <taxon>Pezizomycotina</taxon>
        <taxon>Eurotiomycetes</taxon>
        <taxon>Eurotiomycetidae</taxon>
        <taxon>Eurotiales</taxon>
        <taxon>Aspergillaceae</taxon>
        <taxon>Aspergillus</taxon>
        <taxon>Aspergillus subgen. Circumdati</taxon>
    </lineage>
</organism>